<dbReference type="Gene3D" id="2.30.30.390">
    <property type="entry name" value="Hemimethylated DNA-binding domain"/>
    <property type="match status" value="1"/>
</dbReference>
<sequence length="820" mass="90986">MQAFALRSSIQSLGIAAVATSVLAMGSLCLGDDMLDGQPGLLKREFVYEQGPPPRCHASTLAESGDALVAAWFGGTDEGHDDVGIWVSRKTGDGWSKPVEVANGVQHADKRYPTWNPVLHQASDGPLLLFYKAGPNPREWWGMLMTSDDHGKTWNEPCRLPEDIAGPIKNKPVELADGTLLCPSSTEDQGWRVHFELTKDNGRTWKHVGPINDGKEFGAIQPTILIHEDGRLQALCRTRQKKISQSFSSDGGLNWDAMTASSLPNNNSGLDAVTLDDGRHMLIYNHTTRGRSPLNLSVSEDGVEWKAALVLENEPGEYSYPAIIQTSDGLVHAMYTWKRDLIRHAVIDPKKLELREMNAGEAWYRSNQTQPTRNQPWYHLLVHETETTTYAAQGNLAPDPCDEPIEHPLVGMFFDAFADGSYERNETNVSMKKLSIVVVLGLVSAALTPNAQGEGLQFDKRMLLLSPNEGCCLADVNNDGQQDIVAGTHWFAAPDFSPRPLRNIREFQNDFLANNGDHAYDVNGDGWVDIISGEWMGDEIYWYENPKAEALAKGLQWTPHLLKKTRGENEAFFLKDLDGDNVPEFIVDSWVDDAPLVCWKLIAGENSEPTLERVQLGRRGCGHGMAFGDVNGDGREDILVKVGWYERPEGDPLATEWKLHRDWDLAHGPTPFLVVDLNSDGRNDLIWGVGHDYGLYWFEQLPPDGGVTRWQRHLIDREYAQTHTLVWVDLDGDGSNELITGKRVRGHAGNDPGGREPECLYYYEWDPESEKFTRHTISPPGGGVGTGMQINTADLNGDGRLDIAVAGKSGTWLLLNEGAK</sequence>
<evidence type="ECO:0000313" key="3">
    <source>
        <dbReference type="EMBL" id="CAI3971655.1"/>
    </source>
</evidence>
<reference evidence="4" key="2">
    <citation type="submission" date="2024-04" db="EMBL/GenBank/DDBJ databases">
        <authorList>
            <person name="Chen Y."/>
            <person name="Shah S."/>
            <person name="Dougan E. K."/>
            <person name="Thang M."/>
            <person name="Chan C."/>
        </authorList>
    </citation>
    <scope>NUCLEOTIDE SEQUENCE [LARGE SCALE GENOMIC DNA]</scope>
</reference>
<comment type="caution">
    <text evidence="3">The sequence shown here is derived from an EMBL/GenBank/DDBJ whole genome shotgun (WGS) entry which is preliminary data.</text>
</comment>
<dbReference type="NCBIfam" id="TIGR02097">
    <property type="entry name" value="yccV"/>
    <property type="match status" value="1"/>
</dbReference>
<dbReference type="EMBL" id="CAMXCT030000001">
    <property type="protein sequence ID" value="CAL4758967.1"/>
    <property type="molecule type" value="Genomic_DNA"/>
</dbReference>
<feature type="domain" description="Hemimethylated DNA-binding" evidence="2">
    <location>
        <begin position="332"/>
        <end position="425"/>
    </location>
</feature>
<dbReference type="OrthoDB" id="504663at2759"/>
<dbReference type="SUPFAM" id="SSF69318">
    <property type="entry name" value="Integrin alpha N-terminal domain"/>
    <property type="match status" value="1"/>
</dbReference>
<dbReference type="SMART" id="SM00992">
    <property type="entry name" value="YccV-like"/>
    <property type="match status" value="1"/>
</dbReference>
<evidence type="ECO:0000313" key="4">
    <source>
        <dbReference type="EMBL" id="CAL1125030.1"/>
    </source>
</evidence>
<protein>
    <recommendedName>
        <fullName evidence="2">Hemimethylated DNA-binding domain-containing protein</fullName>
    </recommendedName>
</protein>
<dbReference type="InterPro" id="IPR036623">
    <property type="entry name" value="Hemimethylated_DNA-bd_sf"/>
</dbReference>
<dbReference type="InterPro" id="IPR011722">
    <property type="entry name" value="Hemimethylated_DNA-bd_dom"/>
</dbReference>
<dbReference type="Gene3D" id="2.130.10.130">
    <property type="entry name" value="Integrin alpha, N-terminal"/>
    <property type="match status" value="1"/>
</dbReference>
<dbReference type="Proteomes" id="UP001152797">
    <property type="component" value="Unassembled WGS sequence"/>
</dbReference>
<dbReference type="InterPro" id="IPR011040">
    <property type="entry name" value="Sialidase"/>
</dbReference>
<dbReference type="SUPFAM" id="SSF141255">
    <property type="entry name" value="YccV-like"/>
    <property type="match status" value="1"/>
</dbReference>
<organism evidence="3">
    <name type="scientific">Cladocopium goreaui</name>
    <dbReference type="NCBI Taxonomy" id="2562237"/>
    <lineage>
        <taxon>Eukaryota</taxon>
        <taxon>Sar</taxon>
        <taxon>Alveolata</taxon>
        <taxon>Dinophyceae</taxon>
        <taxon>Suessiales</taxon>
        <taxon>Symbiodiniaceae</taxon>
        <taxon>Cladocopium</taxon>
    </lineage>
</organism>
<dbReference type="InterPro" id="IPR028994">
    <property type="entry name" value="Integrin_alpha_N"/>
</dbReference>
<reference evidence="3" key="1">
    <citation type="submission" date="2022-10" db="EMBL/GenBank/DDBJ databases">
        <authorList>
            <person name="Chen Y."/>
            <person name="Dougan E. K."/>
            <person name="Chan C."/>
            <person name="Rhodes N."/>
            <person name="Thang M."/>
        </authorList>
    </citation>
    <scope>NUCLEOTIDE SEQUENCE</scope>
</reference>
<dbReference type="InterPro" id="IPR013517">
    <property type="entry name" value="FG-GAP"/>
</dbReference>
<name>A0A9P1BFB6_9DINO</name>
<dbReference type="PANTHER" id="PTHR43752:SF2">
    <property type="entry name" value="BNR_ASP-BOX REPEAT FAMILY PROTEIN"/>
    <property type="match status" value="1"/>
</dbReference>
<dbReference type="InterPro" id="IPR036278">
    <property type="entry name" value="Sialidase_sf"/>
</dbReference>
<dbReference type="CDD" id="cd15482">
    <property type="entry name" value="Sialidase_non-viral"/>
    <property type="match status" value="1"/>
</dbReference>
<dbReference type="SUPFAM" id="SSF50939">
    <property type="entry name" value="Sialidases"/>
    <property type="match status" value="1"/>
</dbReference>
<accession>A0A9P1BFB6</accession>
<evidence type="ECO:0000256" key="1">
    <source>
        <dbReference type="ARBA" id="ARBA00022729"/>
    </source>
</evidence>
<dbReference type="PANTHER" id="PTHR43752">
    <property type="entry name" value="BNR/ASP-BOX REPEAT FAMILY PROTEIN"/>
    <property type="match status" value="1"/>
</dbReference>
<dbReference type="EMBL" id="CAMXCT010000001">
    <property type="protein sequence ID" value="CAI3971655.1"/>
    <property type="molecule type" value="Genomic_DNA"/>
</dbReference>
<gene>
    <name evidence="3" type="ORF">C1SCF055_LOCUS245</name>
</gene>
<evidence type="ECO:0000313" key="5">
    <source>
        <dbReference type="Proteomes" id="UP001152797"/>
    </source>
</evidence>
<keyword evidence="1" id="KW-0732">Signal</keyword>
<dbReference type="EMBL" id="CAMXCT020000001">
    <property type="protein sequence ID" value="CAL1125030.1"/>
    <property type="molecule type" value="Genomic_DNA"/>
</dbReference>
<proteinExistence type="predicted"/>
<evidence type="ECO:0000259" key="2">
    <source>
        <dbReference type="SMART" id="SM00992"/>
    </source>
</evidence>
<dbReference type="GO" id="GO:0003677">
    <property type="term" value="F:DNA binding"/>
    <property type="evidence" value="ECO:0007669"/>
    <property type="project" value="InterPro"/>
</dbReference>
<dbReference type="AlphaFoldDB" id="A0A9P1BFB6"/>
<dbReference type="Pfam" id="PF08755">
    <property type="entry name" value="YccV-like"/>
    <property type="match status" value="1"/>
</dbReference>
<dbReference type="Pfam" id="PF13517">
    <property type="entry name" value="FG-GAP_3"/>
    <property type="match status" value="2"/>
</dbReference>
<dbReference type="Pfam" id="PF13088">
    <property type="entry name" value="BNR_2"/>
    <property type="match status" value="1"/>
</dbReference>
<keyword evidence="5" id="KW-1185">Reference proteome</keyword>
<dbReference type="Gene3D" id="2.120.10.10">
    <property type="match status" value="1"/>
</dbReference>